<dbReference type="FunFam" id="1.10.630.10:FF:000126">
    <property type="entry name" value="Predicted protein"/>
    <property type="match status" value="1"/>
</dbReference>
<dbReference type="InterPro" id="IPR036396">
    <property type="entry name" value="Cyt_P450_sf"/>
</dbReference>
<evidence type="ECO:0000313" key="15">
    <source>
        <dbReference type="Proteomes" id="UP000238479"/>
    </source>
</evidence>
<evidence type="ECO:0000256" key="1">
    <source>
        <dbReference type="ARBA" id="ARBA00001971"/>
    </source>
</evidence>
<protein>
    <submittedName>
        <fullName evidence="14">Putative premnaspirodiene oxygenase</fullName>
        <ecNumber evidence="14">1.14.14.151</ecNumber>
    </submittedName>
</protein>
<dbReference type="InterPro" id="IPR052306">
    <property type="entry name" value="CYP450_71D"/>
</dbReference>
<evidence type="ECO:0000256" key="8">
    <source>
        <dbReference type="ARBA" id="ARBA00023002"/>
    </source>
</evidence>
<dbReference type="PRINTS" id="PR00463">
    <property type="entry name" value="EP450I"/>
</dbReference>
<proteinExistence type="inferred from homology"/>
<dbReference type="EC" id="1.14.14.151" evidence="14"/>
<accession>A0A2P6S6G0</accession>
<keyword evidence="11" id="KW-0472">Membrane</keyword>
<dbReference type="SUPFAM" id="SSF48264">
    <property type="entry name" value="Cytochrome P450"/>
    <property type="match status" value="1"/>
</dbReference>
<name>A0A2P6S6G0_ROSCH</name>
<dbReference type="EMBL" id="PDCK01000040">
    <property type="protein sequence ID" value="PRQ54271.1"/>
    <property type="molecule type" value="Genomic_DNA"/>
</dbReference>
<keyword evidence="4 12" id="KW-0349">Heme</keyword>
<evidence type="ECO:0000256" key="3">
    <source>
        <dbReference type="ARBA" id="ARBA00010617"/>
    </source>
</evidence>
<dbReference type="Gramene" id="PRQ54271">
    <property type="protein sequence ID" value="PRQ54271"/>
    <property type="gene ID" value="RchiOBHm_Chr2g0175651"/>
</dbReference>
<dbReference type="PRINTS" id="PR00385">
    <property type="entry name" value="P450"/>
</dbReference>
<comment type="subcellular location">
    <subcellularLocation>
        <location evidence="2">Membrane</location>
        <topology evidence="2">Single-pass membrane protein</topology>
    </subcellularLocation>
</comment>
<organism evidence="14 15">
    <name type="scientific">Rosa chinensis</name>
    <name type="common">China rose</name>
    <dbReference type="NCBI Taxonomy" id="74649"/>
    <lineage>
        <taxon>Eukaryota</taxon>
        <taxon>Viridiplantae</taxon>
        <taxon>Streptophyta</taxon>
        <taxon>Embryophyta</taxon>
        <taxon>Tracheophyta</taxon>
        <taxon>Spermatophyta</taxon>
        <taxon>Magnoliopsida</taxon>
        <taxon>eudicotyledons</taxon>
        <taxon>Gunneridae</taxon>
        <taxon>Pentapetalae</taxon>
        <taxon>rosids</taxon>
        <taxon>fabids</taxon>
        <taxon>Rosales</taxon>
        <taxon>Rosaceae</taxon>
        <taxon>Rosoideae</taxon>
        <taxon>Rosoideae incertae sedis</taxon>
        <taxon>Rosa</taxon>
    </lineage>
</organism>
<keyword evidence="8 13" id="KW-0560">Oxidoreductase</keyword>
<feature type="binding site" description="axial binding residue" evidence="12">
    <location>
        <position position="209"/>
    </location>
    <ligand>
        <name>heme</name>
        <dbReference type="ChEBI" id="CHEBI:30413"/>
    </ligand>
    <ligandPart>
        <name>Fe</name>
        <dbReference type="ChEBI" id="CHEBI:18248"/>
    </ligandPart>
</feature>
<keyword evidence="6 12" id="KW-0479">Metal-binding</keyword>
<comment type="cofactor">
    <cofactor evidence="1 12">
        <name>heme</name>
        <dbReference type="ChEBI" id="CHEBI:30413"/>
    </cofactor>
</comment>
<comment type="caution">
    <text evidence="14">The sequence shown here is derived from an EMBL/GenBank/DDBJ whole genome shotgun (WGS) entry which is preliminary data.</text>
</comment>
<dbReference type="Pfam" id="PF00067">
    <property type="entry name" value="p450"/>
    <property type="match status" value="1"/>
</dbReference>
<evidence type="ECO:0000256" key="11">
    <source>
        <dbReference type="ARBA" id="ARBA00023136"/>
    </source>
</evidence>
<evidence type="ECO:0000256" key="4">
    <source>
        <dbReference type="ARBA" id="ARBA00022617"/>
    </source>
</evidence>
<dbReference type="OMA" id="MIINEWA"/>
<evidence type="ECO:0000256" key="13">
    <source>
        <dbReference type="RuleBase" id="RU000461"/>
    </source>
</evidence>
<dbReference type="InterPro" id="IPR002401">
    <property type="entry name" value="Cyt_P450_E_grp-I"/>
</dbReference>
<dbReference type="Gene3D" id="1.10.630.10">
    <property type="entry name" value="Cytochrome P450"/>
    <property type="match status" value="1"/>
</dbReference>
<keyword evidence="7" id="KW-1133">Transmembrane helix</keyword>
<keyword evidence="9 12" id="KW-0408">Iron</keyword>
<keyword evidence="5" id="KW-0812">Transmembrane</keyword>
<evidence type="ECO:0000256" key="5">
    <source>
        <dbReference type="ARBA" id="ARBA00022692"/>
    </source>
</evidence>
<dbReference type="PROSITE" id="PS00086">
    <property type="entry name" value="CYTOCHROME_P450"/>
    <property type="match status" value="1"/>
</dbReference>
<gene>
    <name evidence="14" type="ORF">RchiOBHm_Chr2g0175651</name>
</gene>
<evidence type="ECO:0000256" key="6">
    <source>
        <dbReference type="ARBA" id="ARBA00022723"/>
    </source>
</evidence>
<dbReference type="GO" id="GO:0020037">
    <property type="term" value="F:heme binding"/>
    <property type="evidence" value="ECO:0007669"/>
    <property type="project" value="InterPro"/>
</dbReference>
<dbReference type="InterPro" id="IPR001128">
    <property type="entry name" value="Cyt_P450"/>
</dbReference>
<dbReference type="AlphaFoldDB" id="A0A2P6S6G0"/>
<evidence type="ECO:0000256" key="2">
    <source>
        <dbReference type="ARBA" id="ARBA00004167"/>
    </source>
</evidence>
<comment type="similarity">
    <text evidence="3 13">Belongs to the cytochrome P450 family.</text>
</comment>
<dbReference type="GO" id="GO:0016020">
    <property type="term" value="C:membrane"/>
    <property type="evidence" value="ECO:0007669"/>
    <property type="project" value="UniProtKB-SubCell"/>
</dbReference>
<dbReference type="GO" id="GO:0016705">
    <property type="term" value="F:oxidoreductase activity, acting on paired donors, with incorporation or reduction of molecular oxygen"/>
    <property type="evidence" value="ECO:0007669"/>
    <property type="project" value="InterPro"/>
</dbReference>
<keyword evidence="15" id="KW-1185">Reference proteome</keyword>
<dbReference type="STRING" id="74649.A0A2P6S6G0"/>
<dbReference type="Proteomes" id="UP000238479">
    <property type="component" value="Chromosome 2"/>
</dbReference>
<evidence type="ECO:0000256" key="12">
    <source>
        <dbReference type="PIRSR" id="PIRSR602401-1"/>
    </source>
</evidence>
<dbReference type="PANTHER" id="PTHR47953:SF19">
    <property type="entry name" value="OS06G0641600 PROTEIN"/>
    <property type="match status" value="1"/>
</dbReference>
<dbReference type="PANTHER" id="PTHR47953">
    <property type="entry name" value="OS08G0105600 PROTEIN"/>
    <property type="match status" value="1"/>
</dbReference>
<dbReference type="GO" id="GO:0004497">
    <property type="term" value="F:monooxygenase activity"/>
    <property type="evidence" value="ECO:0007669"/>
    <property type="project" value="UniProtKB-KW"/>
</dbReference>
<evidence type="ECO:0000313" key="14">
    <source>
        <dbReference type="EMBL" id="PRQ54271.1"/>
    </source>
</evidence>
<dbReference type="GO" id="GO:0005506">
    <property type="term" value="F:iron ion binding"/>
    <property type="evidence" value="ECO:0007669"/>
    <property type="project" value="InterPro"/>
</dbReference>
<evidence type="ECO:0000256" key="7">
    <source>
        <dbReference type="ARBA" id="ARBA00022989"/>
    </source>
</evidence>
<dbReference type="InterPro" id="IPR017972">
    <property type="entry name" value="Cyt_P450_CS"/>
</dbReference>
<sequence length="277" mass="31605">MKKMQKKFGQILESIINDHKIKSQGNEIDKPEEDLVDVLLKLQESKKLEFNFTTDQIKDVIMEIFSAGSETTATTIEWAMSQLMRNPTVMSKAQAEVRRVFQGKPKIEEADVQKLEYLRAVVKETLRLHPPAPLFPRESRERCEIGGYEVQAKTKMIINEWAIGRDPESWVEAESFKPERFLHGGSDSSMDFKASDFKFTPFGAGRRSCPGISFGLSMVALAFSHLLYHFDWELGNGIKPDELDMTETFGFTCRRKNELYLIAKPPSSFSFAQSETS</sequence>
<reference evidence="14 15" key="1">
    <citation type="journal article" date="2018" name="Nat. Genet.">
        <title>The Rosa genome provides new insights in the design of modern roses.</title>
        <authorList>
            <person name="Bendahmane M."/>
        </authorList>
    </citation>
    <scope>NUCLEOTIDE SEQUENCE [LARGE SCALE GENOMIC DNA]</scope>
    <source>
        <strain evidence="15">cv. Old Blush</strain>
    </source>
</reference>
<evidence type="ECO:0000256" key="10">
    <source>
        <dbReference type="ARBA" id="ARBA00023033"/>
    </source>
</evidence>
<evidence type="ECO:0000256" key="9">
    <source>
        <dbReference type="ARBA" id="ARBA00023004"/>
    </source>
</evidence>
<keyword evidence="10 13" id="KW-0503">Monooxygenase</keyword>